<accession>A0A5M9JL97</accession>
<feature type="transmembrane region" description="Helical" evidence="1">
    <location>
        <begin position="209"/>
        <end position="232"/>
    </location>
</feature>
<keyword evidence="1" id="KW-0812">Transmembrane</keyword>
<feature type="transmembrane region" description="Helical" evidence="1">
    <location>
        <begin position="130"/>
        <end position="152"/>
    </location>
</feature>
<keyword evidence="3" id="KW-1185">Reference proteome</keyword>
<name>A0A5M9JL97_MONFR</name>
<sequence length="326" mass="36202">MSDYLIICPTSPIDLSPPFQGWLCFRAISTCSKRGVMVISSNHSIRQAGEAIIRALHTNKVTYYFLPNTLETFAVSQLNKYGLNIRQTSPLLQLTRGRAGTYIRIEGEAEFRKVAKVILGIFIYSAMTRAIVYSVALAAFVAATTMTFWSIFSPDWITWDVTTPNGNHVMKMIGLHRSYSSLTGHYSHFPTPEDCEGPDRGFCSMWRSVGFLMSFAAVVELVTVVAYVVVLFGGKQKRETGWKILAFMLVLVGLVQAASMSIVAYLYDHDEQFFPGWKLDIGWILCTVSWCISIVSAGCITLSAFAFAPEDGYELIPSEHYGGISG</sequence>
<reference evidence="2 3" key="1">
    <citation type="submission" date="2019-06" db="EMBL/GenBank/DDBJ databases">
        <title>Genome Sequence of the Brown Rot Fungal Pathogen Monilinia fructicola.</title>
        <authorList>
            <person name="De Miccolis Angelini R.M."/>
            <person name="Landi L."/>
            <person name="Abate D."/>
            <person name="Pollastro S."/>
            <person name="Romanazzi G."/>
            <person name="Faretra F."/>
        </authorList>
    </citation>
    <scope>NUCLEOTIDE SEQUENCE [LARGE SCALE GENOMIC DNA]</scope>
    <source>
        <strain evidence="2 3">Mfrc123</strain>
    </source>
</reference>
<dbReference type="AlphaFoldDB" id="A0A5M9JL97"/>
<organism evidence="2 3">
    <name type="scientific">Monilinia fructicola</name>
    <name type="common">Brown rot fungus</name>
    <name type="synonym">Ciboria fructicola</name>
    <dbReference type="NCBI Taxonomy" id="38448"/>
    <lineage>
        <taxon>Eukaryota</taxon>
        <taxon>Fungi</taxon>
        <taxon>Dikarya</taxon>
        <taxon>Ascomycota</taxon>
        <taxon>Pezizomycotina</taxon>
        <taxon>Leotiomycetes</taxon>
        <taxon>Helotiales</taxon>
        <taxon>Sclerotiniaceae</taxon>
        <taxon>Monilinia</taxon>
    </lineage>
</organism>
<evidence type="ECO:0000313" key="2">
    <source>
        <dbReference type="EMBL" id="KAA8569497.1"/>
    </source>
</evidence>
<keyword evidence="1" id="KW-1133">Transmembrane helix</keyword>
<protein>
    <submittedName>
        <fullName evidence="2">Uncharacterized protein</fullName>
    </submittedName>
</protein>
<gene>
    <name evidence="2" type="ORF">EYC84_001124</name>
</gene>
<evidence type="ECO:0000313" key="3">
    <source>
        <dbReference type="Proteomes" id="UP000322873"/>
    </source>
</evidence>
<dbReference type="VEuPathDB" id="FungiDB:MFRU_004g02630"/>
<evidence type="ECO:0000256" key="1">
    <source>
        <dbReference type="SAM" id="Phobius"/>
    </source>
</evidence>
<dbReference type="EMBL" id="VICG01000008">
    <property type="protein sequence ID" value="KAA8569497.1"/>
    <property type="molecule type" value="Genomic_DNA"/>
</dbReference>
<feature type="transmembrane region" description="Helical" evidence="1">
    <location>
        <begin position="244"/>
        <end position="267"/>
    </location>
</feature>
<proteinExistence type="predicted"/>
<feature type="transmembrane region" description="Helical" evidence="1">
    <location>
        <begin position="287"/>
        <end position="308"/>
    </location>
</feature>
<keyword evidence="1" id="KW-0472">Membrane</keyword>
<dbReference type="Proteomes" id="UP000322873">
    <property type="component" value="Unassembled WGS sequence"/>
</dbReference>
<comment type="caution">
    <text evidence="2">The sequence shown here is derived from an EMBL/GenBank/DDBJ whole genome shotgun (WGS) entry which is preliminary data.</text>
</comment>